<feature type="transmembrane region" description="Helical" evidence="1">
    <location>
        <begin position="254"/>
        <end position="273"/>
    </location>
</feature>
<gene>
    <name evidence="3" type="ORF">Lspi_1359</name>
</gene>
<reference evidence="3 4" key="1">
    <citation type="submission" date="2015-11" db="EMBL/GenBank/DDBJ databases">
        <title>Genomic analysis of 38 Legionella species identifies large and diverse effector repertoires.</title>
        <authorList>
            <person name="Burstein D."/>
            <person name="Amaro F."/>
            <person name="Zusman T."/>
            <person name="Lifshitz Z."/>
            <person name="Cohen O."/>
            <person name="Gilbert J.A."/>
            <person name="Pupko T."/>
            <person name="Shuman H.A."/>
            <person name="Segal G."/>
        </authorList>
    </citation>
    <scope>NUCLEOTIDE SEQUENCE [LARGE SCALE GENOMIC DNA]</scope>
    <source>
        <strain evidence="3 4">Mt.St.Helens-9</strain>
    </source>
</reference>
<name>A0A0W0Z5W9_LEGSP</name>
<comment type="caution">
    <text evidence="3">The sequence shown here is derived from an EMBL/GenBank/DDBJ whole genome shotgun (WGS) entry which is preliminary data.</text>
</comment>
<dbReference type="STRING" id="452.Lspi_1359"/>
<dbReference type="Proteomes" id="UP000054877">
    <property type="component" value="Unassembled WGS sequence"/>
</dbReference>
<keyword evidence="4" id="KW-1185">Reference proteome</keyword>
<feature type="transmembrane region" description="Helical" evidence="1">
    <location>
        <begin position="305"/>
        <end position="324"/>
    </location>
</feature>
<dbReference type="EMBL" id="LNYX01000013">
    <property type="protein sequence ID" value="KTD64552.1"/>
    <property type="molecule type" value="Genomic_DNA"/>
</dbReference>
<feature type="domain" description="Heparan-alpha-glucosaminide N-acetyltransferase catalytic" evidence="2">
    <location>
        <begin position="22"/>
        <end position="249"/>
    </location>
</feature>
<dbReference type="InterPro" id="IPR012429">
    <property type="entry name" value="HGSNAT_cat"/>
</dbReference>
<evidence type="ECO:0000313" key="3">
    <source>
        <dbReference type="EMBL" id="KTD64552.1"/>
    </source>
</evidence>
<feature type="transmembrane region" description="Helical" evidence="1">
    <location>
        <begin position="224"/>
        <end position="242"/>
    </location>
</feature>
<feature type="transmembrane region" description="Helical" evidence="1">
    <location>
        <begin position="74"/>
        <end position="96"/>
    </location>
</feature>
<evidence type="ECO:0000313" key="4">
    <source>
        <dbReference type="Proteomes" id="UP000054877"/>
    </source>
</evidence>
<evidence type="ECO:0000259" key="2">
    <source>
        <dbReference type="Pfam" id="PF07786"/>
    </source>
</evidence>
<dbReference type="RefSeq" id="WP_058483268.1">
    <property type="nucleotide sequence ID" value="NZ_CAAAII010000014.1"/>
</dbReference>
<dbReference type="AlphaFoldDB" id="A0A0W0Z5W9"/>
<keyword evidence="1" id="KW-0812">Transmembrane</keyword>
<feature type="transmembrane region" description="Helical" evidence="1">
    <location>
        <begin position="108"/>
        <end position="127"/>
    </location>
</feature>
<proteinExistence type="predicted"/>
<feature type="transmembrane region" description="Helical" evidence="1">
    <location>
        <begin position="172"/>
        <end position="191"/>
    </location>
</feature>
<dbReference type="Pfam" id="PF07786">
    <property type="entry name" value="HGSNAT_cat"/>
    <property type="match status" value="1"/>
</dbReference>
<feature type="transmembrane region" description="Helical" evidence="1">
    <location>
        <begin position="139"/>
        <end position="160"/>
    </location>
</feature>
<protein>
    <recommendedName>
        <fullName evidence="2">Heparan-alpha-glucosaminide N-acetyltransferase catalytic domain-containing protein</fullName>
    </recommendedName>
</protein>
<feature type="transmembrane region" description="Helical" evidence="1">
    <location>
        <begin position="368"/>
        <end position="387"/>
    </location>
</feature>
<keyword evidence="1" id="KW-0472">Membrane</keyword>
<dbReference type="PANTHER" id="PTHR40407:SF1">
    <property type="entry name" value="HEPARAN-ALPHA-GLUCOSAMINIDE N-ACETYLTRANSFERASE CATALYTIC DOMAIN-CONTAINING PROTEIN"/>
    <property type="match status" value="1"/>
</dbReference>
<sequence>MNYSQQTLTHLTGIYDATNTTRLEALDLQRGFIMILMAFSHCREYTGINNYSNIQSTGSPVWKGQYWLDLWQQMFVSTVAAGGFFMMMGLGVFILFQARLKEGWSSTAIVHYLTLRGILLILLQLTLLHLFEWFAMGEIYFYAGVLLSLGLCMIAAGLCLQWIHRHNQQTWGYFLPLALTFAIPLLLQWWWTQNPTSSSLWRILLITGGASHQPFPMDINFTPIPWFPAVAFGLFLGKLWQASGEKVFKRFGQLALLLFITWFALRTLNLIGWCAFGDYKSPTAGETVHWASYFSMSKFPPSIDYFLWSFAINLIGLCLWQQSLRRWPQLVLYVSPLKTFGQSALFFFILHWFVYYGISLLITTRANTALTMAGFWMLGLAILYPLCKQYRIFKRTKSRHSIWRMF</sequence>
<dbReference type="OrthoDB" id="508112at2"/>
<evidence type="ECO:0000256" key="1">
    <source>
        <dbReference type="SAM" id="Phobius"/>
    </source>
</evidence>
<dbReference type="PATRIC" id="fig|452.5.peg.1500"/>
<accession>A0A0W0Z5W9</accession>
<organism evidence="3 4">
    <name type="scientific">Legionella spiritensis</name>
    <dbReference type="NCBI Taxonomy" id="452"/>
    <lineage>
        <taxon>Bacteria</taxon>
        <taxon>Pseudomonadati</taxon>
        <taxon>Pseudomonadota</taxon>
        <taxon>Gammaproteobacteria</taxon>
        <taxon>Legionellales</taxon>
        <taxon>Legionellaceae</taxon>
        <taxon>Legionella</taxon>
    </lineage>
</organism>
<dbReference type="PANTHER" id="PTHR40407">
    <property type="entry name" value="MEMBRANE PROTEIN-LIKE PROTEIN"/>
    <property type="match status" value="1"/>
</dbReference>
<keyword evidence="1" id="KW-1133">Transmembrane helix</keyword>